<protein>
    <submittedName>
        <fullName evidence="7">Zinc finger protein 2 (inferred by orthology to a D. melanogaster protein)</fullName>
    </submittedName>
</protein>
<evidence type="ECO:0000256" key="2">
    <source>
        <dbReference type="ARBA" id="ARBA00022723"/>
    </source>
</evidence>
<gene>
    <name evidence="5" type="ORF">NBR_LOCUS22191</name>
</gene>
<dbReference type="GO" id="GO:0000981">
    <property type="term" value="F:DNA-binding transcription factor activity, RNA polymerase II-specific"/>
    <property type="evidence" value="ECO:0007669"/>
    <property type="project" value="TreeGrafter"/>
</dbReference>
<evidence type="ECO:0000313" key="5">
    <source>
        <dbReference type="EMBL" id="VDL86848.1"/>
    </source>
</evidence>
<evidence type="ECO:0000256" key="4">
    <source>
        <dbReference type="ARBA" id="ARBA00022833"/>
    </source>
</evidence>
<dbReference type="WBParaSite" id="NBR_0002219301-mRNA-1">
    <property type="protein sequence ID" value="NBR_0002219301-mRNA-1"/>
    <property type="gene ID" value="NBR_0002219301"/>
</dbReference>
<keyword evidence="3" id="KW-0677">Repeat</keyword>
<reference evidence="7" key="1">
    <citation type="submission" date="2017-02" db="UniProtKB">
        <authorList>
            <consortium name="WormBaseParasite"/>
        </authorList>
    </citation>
    <scope>IDENTIFICATION</scope>
</reference>
<accession>A0A0N4YY71</accession>
<name>A0A0N4YY71_NIPBR</name>
<dbReference type="GO" id="GO:0005634">
    <property type="term" value="C:nucleus"/>
    <property type="evidence" value="ECO:0007669"/>
    <property type="project" value="UniProtKB-SubCell"/>
</dbReference>
<evidence type="ECO:0000313" key="7">
    <source>
        <dbReference type="WBParaSite" id="NBR_0002219301-mRNA-1"/>
    </source>
</evidence>
<evidence type="ECO:0000256" key="3">
    <source>
        <dbReference type="ARBA" id="ARBA00022737"/>
    </source>
</evidence>
<dbReference type="EMBL" id="UYSL01027546">
    <property type="protein sequence ID" value="VDL86848.1"/>
    <property type="molecule type" value="Genomic_DNA"/>
</dbReference>
<dbReference type="STRING" id="27835.A0A0N4YY71"/>
<dbReference type="GO" id="GO:0046872">
    <property type="term" value="F:metal ion binding"/>
    <property type="evidence" value="ECO:0007669"/>
    <property type="project" value="UniProtKB-KW"/>
</dbReference>
<keyword evidence="6" id="KW-1185">Reference proteome</keyword>
<evidence type="ECO:0000256" key="1">
    <source>
        <dbReference type="ARBA" id="ARBA00004123"/>
    </source>
</evidence>
<dbReference type="GO" id="GO:0000978">
    <property type="term" value="F:RNA polymerase II cis-regulatory region sequence-specific DNA binding"/>
    <property type="evidence" value="ECO:0007669"/>
    <property type="project" value="TreeGrafter"/>
</dbReference>
<evidence type="ECO:0000313" key="6">
    <source>
        <dbReference type="Proteomes" id="UP000271162"/>
    </source>
</evidence>
<organism evidence="7">
    <name type="scientific">Nippostrongylus brasiliensis</name>
    <name type="common">Rat hookworm</name>
    <dbReference type="NCBI Taxonomy" id="27835"/>
    <lineage>
        <taxon>Eukaryota</taxon>
        <taxon>Metazoa</taxon>
        <taxon>Ecdysozoa</taxon>
        <taxon>Nematoda</taxon>
        <taxon>Chromadorea</taxon>
        <taxon>Rhabditida</taxon>
        <taxon>Rhabditina</taxon>
        <taxon>Rhabditomorpha</taxon>
        <taxon>Strongyloidea</taxon>
        <taxon>Heligmosomidae</taxon>
        <taxon>Nippostrongylus</taxon>
    </lineage>
</organism>
<proteinExistence type="predicted"/>
<dbReference type="Proteomes" id="UP000271162">
    <property type="component" value="Unassembled WGS sequence"/>
</dbReference>
<sequence>MQSDKHLHAMQELPSNIASLSCPATRSPPTEGDRSLVCVVCGCFSSDDLEEMITHADKDRSRPSHGDISMSGGVFRCHLCPYHTNLKANFQLHTRTDKHLQRVQMEHICSCALVRYAPEP</sequence>
<comment type="subcellular location">
    <subcellularLocation>
        <location evidence="1">Nucleus</location>
    </subcellularLocation>
</comment>
<dbReference type="PANTHER" id="PTHR45891">
    <property type="entry name" value="ZINC FINGER HOMEOBOX PROTEIN"/>
    <property type="match status" value="1"/>
</dbReference>
<dbReference type="AlphaFoldDB" id="A0A0N4YY71"/>
<dbReference type="InterPro" id="IPR051968">
    <property type="entry name" value="ZnFinger_Homeobox_TR"/>
</dbReference>
<keyword evidence="2" id="KW-0479">Metal-binding</keyword>
<reference evidence="5 6" key="2">
    <citation type="submission" date="2018-11" db="EMBL/GenBank/DDBJ databases">
        <authorList>
            <consortium name="Pathogen Informatics"/>
        </authorList>
    </citation>
    <scope>NUCLEOTIDE SEQUENCE [LARGE SCALE GENOMIC DNA]</scope>
</reference>
<keyword evidence="4" id="KW-0862">Zinc</keyword>
<dbReference type="PANTHER" id="PTHR45891:SF3">
    <property type="entry name" value="ZINC FINGER PROTEIN 2"/>
    <property type="match status" value="1"/>
</dbReference>